<dbReference type="Proteomes" id="UP000000644">
    <property type="component" value="Chromosome"/>
</dbReference>
<keyword evidence="2" id="KW-1185">Reference proteome</keyword>
<evidence type="ECO:0000313" key="2">
    <source>
        <dbReference type="Proteomes" id="UP000000644"/>
    </source>
</evidence>
<organism evidence="1 2">
    <name type="scientific">Polaromonas naphthalenivorans (strain CJ2)</name>
    <dbReference type="NCBI Taxonomy" id="365044"/>
    <lineage>
        <taxon>Bacteria</taxon>
        <taxon>Pseudomonadati</taxon>
        <taxon>Pseudomonadota</taxon>
        <taxon>Betaproteobacteria</taxon>
        <taxon>Burkholderiales</taxon>
        <taxon>Comamonadaceae</taxon>
        <taxon>Polaromonas</taxon>
    </lineage>
</organism>
<protein>
    <submittedName>
        <fullName evidence="1">Uncharacterized protein</fullName>
    </submittedName>
</protein>
<accession>A1VJ46</accession>
<sequence length="190" mass="20318">MASLAPQTLLFDRTALRRDQGLDRPMNSKILRLAIFLVAFSALAACANAQNKPESTCPPAHGMKAEQLHGRWAVRFTDPPPGLPERATMLLKRHAEFSESLAGTVSRELGRAAGTAAIAGHSAQAALAGDLDEGMLLLDESSDNISITGTWNGEMKAGSCGQVYQGRWKDTSRSAAPDAPEVFFTLTKLP</sequence>
<reference evidence="2" key="1">
    <citation type="journal article" date="2009" name="Environ. Microbiol.">
        <title>The genome of Polaromonas naphthalenivorans strain CJ2, isolated from coal tar-contaminated sediment, reveals physiological and metabolic versatility and evolution through extensive horizontal gene transfer.</title>
        <authorList>
            <person name="Yagi J.M."/>
            <person name="Sims D."/>
            <person name="Brettin T."/>
            <person name="Bruce D."/>
            <person name="Madsen E.L."/>
        </authorList>
    </citation>
    <scope>NUCLEOTIDE SEQUENCE [LARGE SCALE GENOMIC DNA]</scope>
    <source>
        <strain evidence="2">CJ2</strain>
    </source>
</reference>
<name>A1VJ46_POLNA</name>
<dbReference type="AlphaFoldDB" id="A1VJ46"/>
<dbReference type="eggNOG" id="COG4314">
    <property type="taxonomic scope" value="Bacteria"/>
</dbReference>
<dbReference type="STRING" id="365044.Pnap_0351"/>
<dbReference type="EMBL" id="CP000529">
    <property type="protein sequence ID" value="ABM35674.1"/>
    <property type="molecule type" value="Genomic_DNA"/>
</dbReference>
<dbReference type="HOGENOM" id="CLU_1426818_0_0_4"/>
<proteinExistence type="predicted"/>
<evidence type="ECO:0000313" key="1">
    <source>
        <dbReference type="EMBL" id="ABM35674.1"/>
    </source>
</evidence>
<gene>
    <name evidence="1" type="ordered locus">Pnap_0351</name>
</gene>
<dbReference type="KEGG" id="pna:Pnap_0351"/>